<feature type="compositionally biased region" description="Basic and acidic residues" evidence="1">
    <location>
        <begin position="1455"/>
        <end position="1481"/>
    </location>
</feature>
<feature type="region of interest" description="Disordered" evidence="1">
    <location>
        <begin position="281"/>
        <end position="300"/>
    </location>
</feature>
<protein>
    <submittedName>
        <fullName evidence="2">Uncharacterized protein</fullName>
    </submittedName>
</protein>
<accession>A0A6A6FFX2</accession>
<dbReference type="EMBL" id="ML992673">
    <property type="protein sequence ID" value="KAF2212330.1"/>
    <property type="molecule type" value="Genomic_DNA"/>
</dbReference>
<sequence>MESPTRKSSDNTRSHRRFRINKISTTWPTTRTTSSSSSSSLFSPIPISPSLRTPRRKRISASWLGISAWEPAWEYGHLRFHEEQERWEREEKERREESWMKRILDGFLLLLNPALIYEVAGWVWVAGTLGLVALTVWAAWEYAFWKWERWVEGRGVGRGKVCRILGRWRRIWEFLVALWDLVKKLGFLLCLQLRDSTPGFLVRKILDLLGVRTAVQYSEAILGLQLVGRAGKKTGDGGGGGGAAAPRQSIIVRVPSKIPGTWPKMFSPRFAKYQSAETDCDDGFSSSQTQSSHLDKGPREMVKQLRKRIHDTDSKASRTVRPPLSTGIATSDVWVVQEQEVEAGAGSELQLGLANPKQNFYPPGTHHSDDTIWKPYWSRSLDKPVYFATVEEVIEGSDRPNTPVALTRPLAITPRTPAVQVQTPRTSIQEEIPRPLGNVAMLQRWLSKVSDLCQACDALWHLYSRITLQQVKQECEIVQHLDVRVAWGVVQKEYNDKVETEVLVGIERLRDVRERETLVDSDDEILYDALTLMKALLSRVKNPEHQRTKGKRKSRPSTIISDGWSLSQVHLVRREVRQLAQSRLQILDSVYLLGQAYPTEKLVAEHHKLECQLWPLLAQAKLLGLGTQDSQLHRAIADVEETVYSEVDALQTDLERADFTRSLNEHAGIIARDMPQDSTMTGLSPTTPKLAFGHTAAGDDDIDKLKEYISSAAKQVDAIGLLESADYIRSAHQIETEIRKYLSKLSNVADYSNEHVRDKIDEIFEMVDNPLLVLRVMQRLDVTLPIDRGLHSARGHADVNFSPIQQQSEPPTPAQLIHAKERRTEQPSDYAAKRALWQQEYTQSFGAHKTEVPLLWPFNLESFDGDRLTLKRLHNEVQSTVEELRRWRTSFERLTSVYDQNGSTSNRNATHMGQPNLRDDTGTAGAGRSAMRVWLPAADLAQDGSINHQILLPLLSRLNDIRGKAESVLLKIDLERRKMERDNTGAQDFTQLADLERTATQTLDYVFQCLLDLGARSSQLDQTKVTFEQAQLYARVACWVGVRQGSFFGRYNNLAQLEDAQRDLETKFDAVKTKACGQTVPIELRNMALILDQLAYHCAGTDRLAEVCTAPLDAAGIREVRKRTKKLQDGLRDAYTWTRERHNQQWFLDGPPGAIANLQSWVRAGKAPSTPDDEGHLCGARALLISLQTCLKAEDGLMFDGRIPGPEDAEELLRRMFVGVDDVLALVPVPTKSPGNLAEPTPEYAAFVHSRLSSIEDEHGLDSNIYRHHWDEARAVNDWTPRQLQNVFEFLAQGHVFELPAVDLRLSVVTRDVDDSHNQTTATVEFFGGEDEVETSTVLWVYYDNAANLSGGAVSHWHGFSSHAEVDEEANAVVSSWFMGTRLPRPAGSVRQQGDFALQPPPPAREGRGRGDGNIRGGRGDRGHRGSLARRGGRAARTDGQDGPGFTHTGLSGAKDAEDAGGRDNVRDGGRARGRPERGDRGAQSGRGITRGSRGRERMPVNQPEAAPRGEERTEEKARGGRNGRGAGQTRGASGRGRGGSLGGSEARPDIFAAPEHVRGDSGRPFGKGRQDTDSSRGQDRKSRPRGARRAQAGRGRGRPANIAARGRRTTS</sequence>
<gene>
    <name evidence="2" type="ORF">CERZMDRAFT_84696</name>
</gene>
<evidence type="ECO:0000256" key="1">
    <source>
        <dbReference type="SAM" id="MobiDB-lite"/>
    </source>
</evidence>
<feature type="compositionally biased region" description="Basic residues" evidence="1">
    <location>
        <begin position="1425"/>
        <end position="1434"/>
    </location>
</feature>
<keyword evidence="3" id="KW-1185">Reference proteome</keyword>
<proteinExistence type="predicted"/>
<feature type="compositionally biased region" description="Basic and acidic residues" evidence="1">
    <location>
        <begin position="1569"/>
        <end position="1582"/>
    </location>
</feature>
<organism evidence="2 3">
    <name type="scientific">Cercospora zeae-maydis SCOH1-5</name>
    <dbReference type="NCBI Taxonomy" id="717836"/>
    <lineage>
        <taxon>Eukaryota</taxon>
        <taxon>Fungi</taxon>
        <taxon>Dikarya</taxon>
        <taxon>Ascomycota</taxon>
        <taxon>Pezizomycotina</taxon>
        <taxon>Dothideomycetes</taxon>
        <taxon>Dothideomycetidae</taxon>
        <taxon>Mycosphaerellales</taxon>
        <taxon>Mycosphaerellaceae</taxon>
        <taxon>Cercospora</taxon>
    </lineage>
</organism>
<feature type="compositionally biased region" description="Gly residues" evidence="1">
    <location>
        <begin position="1521"/>
        <end position="1543"/>
    </location>
</feature>
<reference evidence="2" key="1">
    <citation type="journal article" date="2020" name="Stud. Mycol.">
        <title>101 Dothideomycetes genomes: a test case for predicting lifestyles and emergence of pathogens.</title>
        <authorList>
            <person name="Haridas S."/>
            <person name="Albert R."/>
            <person name="Binder M."/>
            <person name="Bloem J."/>
            <person name="Labutti K."/>
            <person name="Salamov A."/>
            <person name="Andreopoulos B."/>
            <person name="Baker S."/>
            <person name="Barry K."/>
            <person name="Bills G."/>
            <person name="Bluhm B."/>
            <person name="Cannon C."/>
            <person name="Castanera R."/>
            <person name="Culley D."/>
            <person name="Daum C."/>
            <person name="Ezra D."/>
            <person name="Gonzalez J."/>
            <person name="Henrissat B."/>
            <person name="Kuo A."/>
            <person name="Liang C."/>
            <person name="Lipzen A."/>
            <person name="Lutzoni F."/>
            <person name="Magnuson J."/>
            <person name="Mondo S."/>
            <person name="Nolan M."/>
            <person name="Ohm R."/>
            <person name="Pangilinan J."/>
            <person name="Park H.-J."/>
            <person name="Ramirez L."/>
            <person name="Alfaro M."/>
            <person name="Sun H."/>
            <person name="Tritt A."/>
            <person name="Yoshinaga Y."/>
            <person name="Zwiers L.-H."/>
            <person name="Turgeon B."/>
            <person name="Goodwin S."/>
            <person name="Spatafora J."/>
            <person name="Crous P."/>
            <person name="Grigoriev I."/>
        </authorList>
    </citation>
    <scope>NUCLEOTIDE SEQUENCE</scope>
    <source>
        <strain evidence="2">SCOH1-5</strain>
    </source>
</reference>
<dbReference type="Proteomes" id="UP000799539">
    <property type="component" value="Unassembled WGS sequence"/>
</dbReference>
<evidence type="ECO:0000313" key="3">
    <source>
        <dbReference type="Proteomes" id="UP000799539"/>
    </source>
</evidence>
<name>A0A6A6FFX2_9PEZI</name>
<feature type="compositionally biased region" description="Polar residues" evidence="1">
    <location>
        <begin position="899"/>
        <end position="913"/>
    </location>
</feature>
<feature type="compositionally biased region" description="Basic and acidic residues" evidence="1">
    <location>
        <begin position="1508"/>
        <end position="1519"/>
    </location>
</feature>
<evidence type="ECO:0000313" key="2">
    <source>
        <dbReference type="EMBL" id="KAF2212330.1"/>
    </source>
</evidence>
<dbReference type="OrthoDB" id="3645904at2759"/>
<feature type="region of interest" description="Disordered" evidence="1">
    <location>
        <begin position="899"/>
        <end position="925"/>
    </location>
</feature>
<feature type="compositionally biased region" description="Basic and acidic residues" evidence="1">
    <location>
        <begin position="1405"/>
        <end position="1424"/>
    </location>
</feature>
<feature type="region of interest" description="Disordered" evidence="1">
    <location>
        <begin position="1385"/>
        <end position="1612"/>
    </location>
</feature>